<comment type="cofactor">
    <cofactor evidence="1">
        <name>Mg(2+)</name>
        <dbReference type="ChEBI" id="CHEBI:18420"/>
    </cofactor>
</comment>
<evidence type="ECO:0000313" key="2">
    <source>
        <dbReference type="EMBL" id="GMI14151.1"/>
    </source>
</evidence>
<name>A0A9W7KWV0_9STRA</name>
<dbReference type="GO" id="GO:0046872">
    <property type="term" value="F:metal ion binding"/>
    <property type="evidence" value="ECO:0007669"/>
    <property type="project" value="UniProtKB-KW"/>
</dbReference>
<dbReference type="AlphaFoldDB" id="A0A9W7KWV0"/>
<accession>A0A9W7KWV0</accession>
<dbReference type="Pfam" id="PF03737">
    <property type="entry name" value="RraA-like"/>
    <property type="match status" value="1"/>
</dbReference>
<keyword evidence="1" id="KW-0460">Magnesium</keyword>
<comment type="caution">
    <text evidence="2">The sequence shown here is derived from an EMBL/GenBank/DDBJ whole genome shotgun (WGS) entry which is preliminary data.</text>
</comment>
<proteinExistence type="predicted"/>
<keyword evidence="3" id="KW-1185">Reference proteome</keyword>
<sequence length="326" mass="34933">MFRALAPVSRCAPLLGRRLLATAPAASTNKISGEIYFVVYVFACKARGGLTSRPSPTYLALAPALPLNYCTHPRTNPPDELLEKLGGLSTQALVDGLWVMGWPCSQITGSRPLHPSHKTVGRAVTLRFVPVRPDIAMDKPPAGESPEYEAFELCGPNDVLVMSSVGPWESVGGDIKFLRLMQRKIGGLVTDGSVRDTDEIINYGFPTFCHSTTAKQGPAAMQPWEAQGVISCGGVVVRPGDAIIGDQDGVVVVPAAKAETVYNIAHGREVIEDIVKEELTANPGPPGKFYPFMSGKIKHESPLAKLLATKGITPENSNQFEGTADW</sequence>
<dbReference type="InterPro" id="IPR005493">
    <property type="entry name" value="RraA/RraA-like"/>
</dbReference>
<evidence type="ECO:0000256" key="1">
    <source>
        <dbReference type="PIRSR" id="PIRSR605493-1"/>
    </source>
</evidence>
<dbReference type="SUPFAM" id="SSF89562">
    <property type="entry name" value="RraA-like"/>
    <property type="match status" value="1"/>
</dbReference>
<feature type="binding site" evidence="1">
    <location>
        <position position="196"/>
    </location>
    <ligand>
        <name>Mg(2+)</name>
        <dbReference type="ChEBI" id="CHEBI:18420"/>
    </ligand>
</feature>
<feature type="binding site" evidence="1">
    <location>
        <position position="195"/>
    </location>
    <ligand>
        <name>substrate</name>
    </ligand>
</feature>
<dbReference type="PANTHER" id="PTHR33254:SF16">
    <property type="entry name" value="BLR3842 PROTEIN"/>
    <property type="match status" value="1"/>
</dbReference>
<evidence type="ECO:0008006" key="4">
    <source>
        <dbReference type="Google" id="ProtNLM"/>
    </source>
</evidence>
<dbReference type="Proteomes" id="UP001165122">
    <property type="component" value="Unassembled WGS sequence"/>
</dbReference>
<organism evidence="2 3">
    <name type="scientific">Triparma laevis f. longispina</name>
    <dbReference type="NCBI Taxonomy" id="1714387"/>
    <lineage>
        <taxon>Eukaryota</taxon>
        <taxon>Sar</taxon>
        <taxon>Stramenopiles</taxon>
        <taxon>Ochrophyta</taxon>
        <taxon>Bolidophyceae</taxon>
        <taxon>Parmales</taxon>
        <taxon>Triparmaceae</taxon>
        <taxon>Triparma</taxon>
    </lineage>
</organism>
<dbReference type="OrthoDB" id="1476984at2759"/>
<dbReference type="InterPro" id="IPR036704">
    <property type="entry name" value="RraA/RraA-like_sf"/>
</dbReference>
<dbReference type="Gene3D" id="3.50.30.40">
    <property type="entry name" value="Ribonuclease E inhibitor RraA/RraA-like"/>
    <property type="match status" value="1"/>
</dbReference>
<protein>
    <recommendedName>
        <fullName evidence="4">Demethylmenaquinone methyltransferase</fullName>
    </recommendedName>
</protein>
<dbReference type="EMBL" id="BRXW01000208">
    <property type="protein sequence ID" value="GMI14151.1"/>
    <property type="molecule type" value="Genomic_DNA"/>
</dbReference>
<dbReference type="PANTHER" id="PTHR33254">
    <property type="entry name" value="4-HYDROXY-4-METHYL-2-OXOGLUTARATE ALDOLASE 3-RELATED"/>
    <property type="match status" value="1"/>
</dbReference>
<gene>
    <name evidence="2" type="ORF">TrLO_g5413</name>
</gene>
<reference evidence="3" key="1">
    <citation type="journal article" date="2023" name="Commun. Biol.">
        <title>Genome analysis of Parmales, the sister group of diatoms, reveals the evolutionary specialization of diatoms from phago-mixotrophs to photoautotrophs.</title>
        <authorList>
            <person name="Ban H."/>
            <person name="Sato S."/>
            <person name="Yoshikawa S."/>
            <person name="Yamada K."/>
            <person name="Nakamura Y."/>
            <person name="Ichinomiya M."/>
            <person name="Sato N."/>
            <person name="Blanc-Mathieu R."/>
            <person name="Endo H."/>
            <person name="Kuwata A."/>
            <person name="Ogata H."/>
        </authorList>
    </citation>
    <scope>NUCLEOTIDE SEQUENCE [LARGE SCALE GENOMIC DNA]</scope>
    <source>
        <strain evidence="3">NIES 3700</strain>
    </source>
</reference>
<dbReference type="CDD" id="cd16841">
    <property type="entry name" value="RraA_family"/>
    <property type="match status" value="1"/>
</dbReference>
<evidence type="ECO:0000313" key="3">
    <source>
        <dbReference type="Proteomes" id="UP001165122"/>
    </source>
</evidence>
<keyword evidence="1" id="KW-0479">Metal-binding</keyword>